<feature type="compositionally biased region" description="Basic and acidic residues" evidence="1">
    <location>
        <begin position="455"/>
        <end position="474"/>
    </location>
</feature>
<keyword evidence="2" id="KW-0812">Transmembrane</keyword>
<feature type="transmembrane region" description="Helical" evidence="2">
    <location>
        <begin position="274"/>
        <end position="296"/>
    </location>
</feature>
<organism evidence="3 4">
    <name type="scientific">Parascedosporium putredinis</name>
    <dbReference type="NCBI Taxonomy" id="1442378"/>
    <lineage>
        <taxon>Eukaryota</taxon>
        <taxon>Fungi</taxon>
        <taxon>Dikarya</taxon>
        <taxon>Ascomycota</taxon>
        <taxon>Pezizomycotina</taxon>
        <taxon>Sordariomycetes</taxon>
        <taxon>Hypocreomycetidae</taxon>
        <taxon>Microascales</taxon>
        <taxon>Microascaceae</taxon>
        <taxon>Parascedosporium</taxon>
    </lineage>
</organism>
<feature type="transmembrane region" description="Helical" evidence="2">
    <location>
        <begin position="125"/>
        <end position="152"/>
    </location>
</feature>
<protein>
    <submittedName>
        <fullName evidence="3">Uncharacterized protein</fullName>
    </submittedName>
</protein>
<evidence type="ECO:0000256" key="2">
    <source>
        <dbReference type="SAM" id="Phobius"/>
    </source>
</evidence>
<name>A0A9P1M8B4_9PEZI</name>
<evidence type="ECO:0000313" key="3">
    <source>
        <dbReference type="EMBL" id="CAI4213975.1"/>
    </source>
</evidence>
<evidence type="ECO:0000313" key="4">
    <source>
        <dbReference type="Proteomes" id="UP000838763"/>
    </source>
</evidence>
<feature type="transmembrane region" description="Helical" evidence="2">
    <location>
        <begin position="353"/>
        <end position="376"/>
    </location>
</feature>
<feature type="region of interest" description="Disordered" evidence="1">
    <location>
        <begin position="455"/>
        <end position="480"/>
    </location>
</feature>
<dbReference type="EMBL" id="CALLCH030000010">
    <property type="protein sequence ID" value="CAI4213975.1"/>
    <property type="molecule type" value="Genomic_DNA"/>
</dbReference>
<sequence>MNGEGAPNPRRHDAELFRVVNKSRLEDISQQLRSQIETPWALFFPTLPVLTVLCVGATIGRLALSISATWAVFDFYKSESPSTAFVRSRDAAFFLAVLGNILPAVDNPPLLVYALTGLTRSTRGWAHALLSIGLCATSIILMVTMTLLRLYIPCPTRLPKRYKPFVSADNDAASSDMVDREDSGERGPLASLFSQQRHGLRRRRYEQSAREHFLDQPQAPLQQPAKRSFILLNDGTLDLVPEETPISEVEQKTDNAVTPKPATGGFWPGPQINVLHFALAGLGLLAAAAHVGIQVWRYTTFLSSDGTVDEYFGGQWQLRVSLAYPFALIIALGPTLILYFLRISPTSHVYGKATAGDAVMLVTAGAIGLFLTGIVVTSKEIPHLYPDPLFQLRPVTWDSFLLGEAILHRTLNDCLGNLYTQFPYVLYIWQKWFRVILEGRCLRRERFGCCHEHLSRDPTRPRENSPETDARENGRVVAFS</sequence>
<dbReference type="Proteomes" id="UP000838763">
    <property type="component" value="Unassembled WGS sequence"/>
</dbReference>
<accession>A0A9P1M8B4</accession>
<feature type="transmembrane region" description="Helical" evidence="2">
    <location>
        <begin position="316"/>
        <end position="341"/>
    </location>
</feature>
<keyword evidence="2" id="KW-1133">Transmembrane helix</keyword>
<reference evidence="3" key="1">
    <citation type="submission" date="2022-11" db="EMBL/GenBank/DDBJ databases">
        <authorList>
            <person name="Scott C."/>
            <person name="Bruce N."/>
        </authorList>
    </citation>
    <scope>NUCLEOTIDE SEQUENCE</scope>
</reference>
<evidence type="ECO:0000256" key="1">
    <source>
        <dbReference type="SAM" id="MobiDB-lite"/>
    </source>
</evidence>
<feature type="transmembrane region" description="Helical" evidence="2">
    <location>
        <begin position="85"/>
        <end position="105"/>
    </location>
</feature>
<gene>
    <name evidence="3" type="ORF">PPNO1_LOCUS3711</name>
</gene>
<proteinExistence type="predicted"/>
<feature type="transmembrane region" description="Helical" evidence="2">
    <location>
        <begin position="49"/>
        <end position="73"/>
    </location>
</feature>
<keyword evidence="4" id="KW-1185">Reference proteome</keyword>
<dbReference type="AlphaFoldDB" id="A0A9P1M8B4"/>
<comment type="caution">
    <text evidence="3">The sequence shown here is derived from an EMBL/GenBank/DDBJ whole genome shotgun (WGS) entry which is preliminary data.</text>
</comment>
<keyword evidence="2" id="KW-0472">Membrane</keyword>